<keyword evidence="4" id="KW-1185">Reference proteome</keyword>
<proteinExistence type="predicted"/>
<dbReference type="SMART" id="SM00028">
    <property type="entry name" value="TPR"/>
    <property type="match status" value="4"/>
</dbReference>
<name>A0ABY5ZV07_9BACT</name>
<keyword evidence="1" id="KW-0802">TPR repeat</keyword>
<evidence type="ECO:0000256" key="1">
    <source>
        <dbReference type="PROSITE-ProRule" id="PRU00339"/>
    </source>
</evidence>
<evidence type="ECO:0000313" key="3">
    <source>
        <dbReference type="EMBL" id="UWZ81469.1"/>
    </source>
</evidence>
<dbReference type="Gene3D" id="1.25.40.10">
    <property type="entry name" value="Tetratricopeptide repeat domain"/>
    <property type="match status" value="3"/>
</dbReference>
<organism evidence="3 4">
    <name type="scientific">Geoalkalibacter halelectricus</name>
    <dbReference type="NCBI Taxonomy" id="2847045"/>
    <lineage>
        <taxon>Bacteria</taxon>
        <taxon>Pseudomonadati</taxon>
        <taxon>Thermodesulfobacteriota</taxon>
        <taxon>Desulfuromonadia</taxon>
        <taxon>Desulfuromonadales</taxon>
        <taxon>Geoalkalibacteraceae</taxon>
        <taxon>Geoalkalibacter</taxon>
    </lineage>
</organism>
<dbReference type="SUPFAM" id="SSF48452">
    <property type="entry name" value="TPR-like"/>
    <property type="match status" value="2"/>
</dbReference>
<dbReference type="RefSeq" id="WP_260749844.1">
    <property type="nucleotide sequence ID" value="NZ_CP092109.1"/>
</dbReference>
<reference evidence="3" key="1">
    <citation type="journal article" date="2022" name="Environ. Microbiol.">
        <title>Geoalkalibacter halelectricus SAP #1 sp. nov. possessing extracellular electron transfer and mineral#reducing capabilities from a haloalkaline environment.</title>
        <authorList>
            <person name="Yadav S."/>
            <person name="Singh R."/>
            <person name="Sundharam S.S."/>
            <person name="Chaudhary S."/>
            <person name="Krishnamurthi S."/>
            <person name="Patil S.A."/>
        </authorList>
    </citation>
    <scope>NUCLEOTIDE SEQUENCE</scope>
    <source>
        <strain evidence="3">SAP-1</strain>
    </source>
</reference>
<evidence type="ECO:0000313" key="4">
    <source>
        <dbReference type="Proteomes" id="UP001060414"/>
    </source>
</evidence>
<dbReference type="Proteomes" id="UP001060414">
    <property type="component" value="Chromosome"/>
</dbReference>
<dbReference type="InterPro" id="IPR011990">
    <property type="entry name" value="TPR-like_helical_dom_sf"/>
</dbReference>
<feature type="chain" id="PRO_5045386371" evidence="2">
    <location>
        <begin position="36"/>
        <end position="415"/>
    </location>
</feature>
<accession>A0ABY5ZV07</accession>
<gene>
    <name evidence="3" type="ORF">L9S41_08755</name>
</gene>
<feature type="repeat" description="TPR" evidence="1">
    <location>
        <begin position="81"/>
        <end position="114"/>
    </location>
</feature>
<protein>
    <submittedName>
        <fullName evidence="3">Tetratricopeptide repeat protein</fullName>
    </submittedName>
</protein>
<dbReference type="PROSITE" id="PS50005">
    <property type="entry name" value="TPR"/>
    <property type="match status" value="1"/>
</dbReference>
<sequence length="415" mass="45655">MAMFFRFFPNPRRRAALALVAVLLALVLAVPAAGAGPTVSARAHEALSKAQNLLQEGQWRPAEEALAEIVARFADEPYALAIAWQMRGYLRSEMDQPREALRAYERVLELAGDDAAMRQQARYNSAQLLMTLERYAEAIAHIDAWVGAAAEISPAQRVQAAWIYFGAQAYEQAALHLEQALQETSAPPESWYQMLLATYQNAGNHAALKRWLPRVIAAHPNNKNYWQLLSSTYLHEQEDRRAVATLAAAYHNGLLTESQDLLHMARLFLYAGVPHKAARTLQEALDQEHLATSAANLELLADAWMQAREAAAAVSALEKALAAGGDAAARLKLGRLLVQEERWGEAIAHLQRAAAAAEERTRGEALLLLGMAAYHEGRPGEARSAFTQAREHAGVRRQADNWLAYLAQSEEATGS</sequence>
<dbReference type="InterPro" id="IPR019734">
    <property type="entry name" value="TPR_rpt"/>
</dbReference>
<evidence type="ECO:0000256" key="2">
    <source>
        <dbReference type="SAM" id="SignalP"/>
    </source>
</evidence>
<feature type="signal peptide" evidence="2">
    <location>
        <begin position="1"/>
        <end position="35"/>
    </location>
</feature>
<dbReference type="Pfam" id="PF13432">
    <property type="entry name" value="TPR_16"/>
    <property type="match status" value="2"/>
</dbReference>
<keyword evidence="2" id="KW-0732">Signal</keyword>
<dbReference type="EMBL" id="CP092109">
    <property type="protein sequence ID" value="UWZ81469.1"/>
    <property type="molecule type" value="Genomic_DNA"/>
</dbReference>